<proteinExistence type="inferred from homology"/>
<gene>
    <name evidence="6" type="ORF">JHE00_20020</name>
</gene>
<dbReference type="GO" id="GO:0003700">
    <property type="term" value="F:DNA-binding transcription factor activity"/>
    <property type="evidence" value="ECO:0007669"/>
    <property type="project" value="InterPro"/>
</dbReference>
<evidence type="ECO:0000313" key="6">
    <source>
        <dbReference type="EMBL" id="MBK1786622.1"/>
    </source>
</evidence>
<dbReference type="SUPFAM" id="SSF46785">
    <property type="entry name" value="Winged helix' DNA-binding domain"/>
    <property type="match status" value="1"/>
</dbReference>
<organism evidence="6 7">
    <name type="scientific">Prauserella cavernicola</name>
    <dbReference type="NCBI Taxonomy" id="2800127"/>
    <lineage>
        <taxon>Bacteria</taxon>
        <taxon>Bacillati</taxon>
        <taxon>Actinomycetota</taxon>
        <taxon>Actinomycetes</taxon>
        <taxon>Pseudonocardiales</taxon>
        <taxon>Pseudonocardiaceae</taxon>
        <taxon>Prauserella</taxon>
    </lineage>
</organism>
<comment type="similarity">
    <text evidence="1">Belongs to the LysR transcriptional regulatory family.</text>
</comment>
<dbReference type="InterPro" id="IPR005119">
    <property type="entry name" value="LysR_subst-bd"/>
</dbReference>
<name>A0A934QR02_9PSEU</name>
<evidence type="ECO:0000256" key="1">
    <source>
        <dbReference type="ARBA" id="ARBA00009437"/>
    </source>
</evidence>
<keyword evidence="4" id="KW-0804">Transcription</keyword>
<protein>
    <submittedName>
        <fullName evidence="6">LysR family transcriptional regulator</fullName>
    </submittedName>
</protein>
<keyword evidence="3" id="KW-0238">DNA-binding</keyword>
<dbReference type="GO" id="GO:0003677">
    <property type="term" value="F:DNA binding"/>
    <property type="evidence" value="ECO:0007669"/>
    <property type="project" value="UniProtKB-KW"/>
</dbReference>
<dbReference type="GO" id="GO:0032993">
    <property type="term" value="C:protein-DNA complex"/>
    <property type="evidence" value="ECO:0007669"/>
    <property type="project" value="TreeGrafter"/>
</dbReference>
<dbReference type="AlphaFoldDB" id="A0A934QR02"/>
<dbReference type="Pfam" id="PF00126">
    <property type="entry name" value="HTH_1"/>
    <property type="match status" value="1"/>
</dbReference>
<accession>A0A934QR02</accession>
<dbReference type="InterPro" id="IPR036388">
    <property type="entry name" value="WH-like_DNA-bd_sf"/>
</dbReference>
<comment type="caution">
    <text evidence="6">The sequence shown here is derived from an EMBL/GenBank/DDBJ whole genome shotgun (WGS) entry which is preliminary data.</text>
</comment>
<dbReference type="RefSeq" id="WP_200320227.1">
    <property type="nucleotide sequence ID" value="NZ_JAENJH010000004.1"/>
</dbReference>
<dbReference type="PROSITE" id="PS50931">
    <property type="entry name" value="HTH_LYSR"/>
    <property type="match status" value="1"/>
</dbReference>
<dbReference type="PANTHER" id="PTHR30346">
    <property type="entry name" value="TRANSCRIPTIONAL DUAL REGULATOR HCAR-RELATED"/>
    <property type="match status" value="1"/>
</dbReference>
<dbReference type="Gene3D" id="1.10.10.10">
    <property type="entry name" value="Winged helix-like DNA-binding domain superfamily/Winged helix DNA-binding domain"/>
    <property type="match status" value="1"/>
</dbReference>
<feature type="domain" description="HTH lysR-type" evidence="5">
    <location>
        <begin position="1"/>
        <end position="60"/>
    </location>
</feature>
<dbReference type="Gene3D" id="3.40.190.10">
    <property type="entry name" value="Periplasmic binding protein-like II"/>
    <property type="match status" value="2"/>
</dbReference>
<dbReference type="InterPro" id="IPR000847">
    <property type="entry name" value="LysR_HTH_N"/>
</dbReference>
<keyword evidence="7" id="KW-1185">Reference proteome</keyword>
<dbReference type="InterPro" id="IPR036390">
    <property type="entry name" value="WH_DNA-bd_sf"/>
</dbReference>
<dbReference type="FunFam" id="1.10.10.10:FF:000001">
    <property type="entry name" value="LysR family transcriptional regulator"/>
    <property type="match status" value="1"/>
</dbReference>
<dbReference type="CDD" id="cd08414">
    <property type="entry name" value="PBP2_LTTR_aromatics_like"/>
    <property type="match status" value="1"/>
</dbReference>
<keyword evidence="2" id="KW-0805">Transcription regulation</keyword>
<dbReference type="Proteomes" id="UP000635245">
    <property type="component" value="Unassembled WGS sequence"/>
</dbReference>
<dbReference type="PANTHER" id="PTHR30346:SF0">
    <property type="entry name" value="HCA OPERON TRANSCRIPTIONAL ACTIVATOR HCAR"/>
    <property type="match status" value="1"/>
</dbReference>
<dbReference type="PRINTS" id="PR00039">
    <property type="entry name" value="HTHLYSR"/>
</dbReference>
<evidence type="ECO:0000259" key="5">
    <source>
        <dbReference type="PROSITE" id="PS50931"/>
    </source>
</evidence>
<dbReference type="Pfam" id="PF03466">
    <property type="entry name" value="LysR_substrate"/>
    <property type="match status" value="1"/>
</dbReference>
<evidence type="ECO:0000256" key="3">
    <source>
        <dbReference type="ARBA" id="ARBA00023125"/>
    </source>
</evidence>
<sequence length="314" mass="34208">MDLNLHLVRYLVAVVDEGHFGRAAAKLLVSGPALSKQIRTLERKLGVDLLDRSAHPVVPTDAGRQFLLEARAALAAADRAVAAVEAHRRTIHGVLRLGFMSAATGTHTRRILDLLQRDAPAVTVQLVQLPWHEQASAVRDSTVDAALVRPPIADADGLRLDVVRHEPRVVALPVGHRLAARSQVVLADLDGDPHVDDDRSDEQWVRWWACDPRPSGEPVRYGPIVHTMDELLEVVARGDAIAITGSSVVDSYRHPEVVFVPVVDVTACPISLCTRDGEQSALVAALRRTVRTIRESFVAEHDDPRGSVAGETRP</sequence>
<dbReference type="SUPFAM" id="SSF53850">
    <property type="entry name" value="Periplasmic binding protein-like II"/>
    <property type="match status" value="1"/>
</dbReference>
<evidence type="ECO:0000256" key="4">
    <source>
        <dbReference type="ARBA" id="ARBA00023163"/>
    </source>
</evidence>
<evidence type="ECO:0000256" key="2">
    <source>
        <dbReference type="ARBA" id="ARBA00023015"/>
    </source>
</evidence>
<evidence type="ECO:0000313" key="7">
    <source>
        <dbReference type="Proteomes" id="UP000635245"/>
    </source>
</evidence>
<reference evidence="6" key="1">
    <citation type="submission" date="2020-12" db="EMBL/GenBank/DDBJ databases">
        <title>Prauserella sp. ASG 168, a novel actinomycete isolated from cave rock.</title>
        <authorList>
            <person name="Suriyachadkun C."/>
        </authorList>
    </citation>
    <scope>NUCLEOTIDE SEQUENCE</scope>
    <source>
        <strain evidence="6">ASG 168</strain>
    </source>
</reference>
<dbReference type="EMBL" id="JAENJH010000004">
    <property type="protein sequence ID" value="MBK1786622.1"/>
    <property type="molecule type" value="Genomic_DNA"/>
</dbReference>